<dbReference type="PANTHER" id="PTHR37442:SF1">
    <property type="entry name" value="CHONDROITIN PROTEOGLYCAN 4 DOMAIN-CONTAINING PROTEIN"/>
    <property type="match status" value="1"/>
</dbReference>
<gene>
    <name evidence="1" type="ORF">GCK32_018269</name>
</gene>
<evidence type="ECO:0000313" key="2">
    <source>
        <dbReference type="Proteomes" id="UP001331761"/>
    </source>
</evidence>
<dbReference type="PANTHER" id="PTHR37442">
    <property type="entry name" value="F18A1.7 PROTEIN-RELATED"/>
    <property type="match status" value="1"/>
</dbReference>
<dbReference type="InterPro" id="IPR053123">
    <property type="entry name" value="CPG4-like"/>
</dbReference>
<keyword evidence="2" id="KW-1185">Reference proteome</keyword>
<evidence type="ECO:0000313" key="1">
    <source>
        <dbReference type="EMBL" id="KAK5966665.1"/>
    </source>
</evidence>
<dbReference type="AlphaFoldDB" id="A0AAN8EXY2"/>
<name>A0AAN8EXY2_TRICO</name>
<reference evidence="1 2" key="1">
    <citation type="submission" date="2019-10" db="EMBL/GenBank/DDBJ databases">
        <title>Assembly and Annotation for the nematode Trichostrongylus colubriformis.</title>
        <authorList>
            <person name="Martin J."/>
        </authorList>
    </citation>
    <scope>NUCLEOTIDE SEQUENCE [LARGE SCALE GENOMIC DNA]</scope>
    <source>
        <strain evidence="1">G859</strain>
        <tissue evidence="1">Whole worm</tissue>
    </source>
</reference>
<organism evidence="1 2">
    <name type="scientific">Trichostrongylus colubriformis</name>
    <name type="common">Black scour worm</name>
    <dbReference type="NCBI Taxonomy" id="6319"/>
    <lineage>
        <taxon>Eukaryota</taxon>
        <taxon>Metazoa</taxon>
        <taxon>Ecdysozoa</taxon>
        <taxon>Nematoda</taxon>
        <taxon>Chromadorea</taxon>
        <taxon>Rhabditida</taxon>
        <taxon>Rhabditina</taxon>
        <taxon>Rhabditomorpha</taxon>
        <taxon>Strongyloidea</taxon>
        <taxon>Trichostrongylidae</taxon>
        <taxon>Trichostrongylus</taxon>
    </lineage>
</organism>
<accession>A0AAN8EXY2</accession>
<proteinExistence type="predicted"/>
<dbReference type="EMBL" id="WIXE01023264">
    <property type="protein sequence ID" value="KAK5966665.1"/>
    <property type="molecule type" value="Genomic_DNA"/>
</dbReference>
<dbReference type="Proteomes" id="UP001331761">
    <property type="component" value="Unassembled WGS sequence"/>
</dbReference>
<sequence length="147" mass="16191">MCGERAPLFEKMRPCLTKYGDAAAQLCDSKCYGRTNVTAFLNNPAIIRASRMAGGNILAVNDHLGGLCSAFNCMLPCATVELNKVCPLSGWLTLDILLQPMEAVADLLLKASPSIKDFVAKKMDKRCRFAIQKSEIMKLRKGQFNYP</sequence>
<comment type="caution">
    <text evidence="1">The sequence shown here is derived from an EMBL/GenBank/DDBJ whole genome shotgun (WGS) entry which is preliminary data.</text>
</comment>
<protein>
    <submittedName>
        <fullName evidence="1">CPG4 domain-containing protein</fullName>
    </submittedName>
</protein>